<protein>
    <submittedName>
        <fullName evidence="1">Uncharacterized protein</fullName>
    </submittedName>
</protein>
<sequence length="92" mass="10212">MANANAPDDIDWDEAARMELEPDAIHESNDGYFFDCPECGSPATIENIIEEGRCNGYLNEQVEGVDFDVENVSCSARLQLEMAYTSDPESET</sequence>
<keyword evidence="2" id="KW-1185">Reference proteome</keyword>
<name>A0A8U0HQZ3_9EURY</name>
<dbReference type="RefSeq" id="WP_248649212.1">
    <property type="nucleotide sequence ID" value="NZ_CP096659.1"/>
</dbReference>
<gene>
    <name evidence="1" type="ORF">M0R89_11415</name>
</gene>
<dbReference type="AlphaFoldDB" id="A0A8U0HQZ3"/>
<dbReference type="KEGG" id="halx:M0R89_11415"/>
<evidence type="ECO:0000313" key="1">
    <source>
        <dbReference type="EMBL" id="UPV73156.1"/>
    </source>
</evidence>
<dbReference type="Proteomes" id="UP000830729">
    <property type="component" value="Chromosome"/>
</dbReference>
<evidence type="ECO:0000313" key="2">
    <source>
        <dbReference type="Proteomes" id="UP000830729"/>
    </source>
</evidence>
<accession>A0A8U0HQZ3</accession>
<dbReference type="GeneID" id="72185816"/>
<dbReference type="EMBL" id="CP096659">
    <property type="protein sequence ID" value="UPV73156.1"/>
    <property type="molecule type" value="Genomic_DNA"/>
</dbReference>
<reference evidence="1 2" key="1">
    <citation type="submission" date="2022-04" db="EMBL/GenBank/DDBJ databases">
        <title>Diverse halophilic archaea isolated from saline environments.</title>
        <authorList>
            <person name="Cui H.-L."/>
        </authorList>
    </citation>
    <scope>NUCLEOTIDE SEQUENCE [LARGE SCALE GENOMIC DNA]</scope>
    <source>
        <strain evidence="1 2">XZYJT49</strain>
    </source>
</reference>
<proteinExistence type="predicted"/>
<organism evidence="1 2">
    <name type="scientific">Halorussus limi</name>
    <dbReference type="NCBI Taxonomy" id="2938695"/>
    <lineage>
        <taxon>Archaea</taxon>
        <taxon>Methanobacteriati</taxon>
        <taxon>Methanobacteriota</taxon>
        <taxon>Stenosarchaea group</taxon>
        <taxon>Halobacteria</taxon>
        <taxon>Halobacteriales</taxon>
        <taxon>Haladaptataceae</taxon>
        <taxon>Halorussus</taxon>
    </lineage>
</organism>